<name>A0A183PWU2_9TREM</name>
<dbReference type="STRING" id="31246.A0A183PWU2"/>
<sequence>MNLKYLLGYSQFISSLTVARHPSTPQRALFSIPSCCHVNNLYIVVRVDKVLSGPINTVIDKYLKNTNNTNDNIKTGSSIQKSMVNYCRNIGRYRMPFAWGARWLAKSSLSPKRVGFILIETHQNYVLAVQRKPILLHDIRTRFTLPVNSTNRFIHLFKMDSNKISEQGLIQSVQMLSHLSIDYNTYHDRYTDVTSIMTTTNNDNSSIDESNHYHIPESINHMLKIDSNKSKSSKLINNNSSVLKDVTTYLTEQDRLFIETIERSLKTQMLPIRFEFVMSELIDHTIDPNAKPLSRKC</sequence>
<reference evidence="1 2" key="1">
    <citation type="submission" date="2018-11" db="EMBL/GenBank/DDBJ databases">
        <authorList>
            <consortium name="Pathogen Informatics"/>
        </authorList>
    </citation>
    <scope>NUCLEOTIDE SEQUENCE [LARGE SCALE GENOMIC DNA]</scope>
    <source>
        <strain>Denwood</strain>
        <strain evidence="2">Zambia</strain>
    </source>
</reference>
<dbReference type="PANTHER" id="PTHR23317">
    <property type="entry name" value="DEDICATOR OF CYTOKINESIS DOCK"/>
    <property type="match status" value="1"/>
</dbReference>
<protein>
    <submittedName>
        <fullName evidence="1">Uncharacterized protein</fullName>
    </submittedName>
</protein>
<dbReference type="AlphaFoldDB" id="A0A183PWU2"/>
<dbReference type="GO" id="GO:0005085">
    <property type="term" value="F:guanyl-nucleotide exchange factor activity"/>
    <property type="evidence" value="ECO:0007669"/>
    <property type="project" value="InterPro"/>
</dbReference>
<dbReference type="InterPro" id="IPR026791">
    <property type="entry name" value="DOCK"/>
</dbReference>
<proteinExistence type="predicted"/>
<gene>
    <name evidence="1" type="ORF">SMTD_LOCUS18828</name>
</gene>
<dbReference type="PANTHER" id="PTHR23317:SF26">
    <property type="entry name" value="ZIZIMIN, ISOFORM K"/>
    <property type="match status" value="1"/>
</dbReference>
<accession>A0A183PWU2</accession>
<evidence type="ECO:0000313" key="2">
    <source>
        <dbReference type="Proteomes" id="UP000269396"/>
    </source>
</evidence>
<dbReference type="EMBL" id="UZAL01041191">
    <property type="protein sequence ID" value="VDP78117.1"/>
    <property type="molecule type" value="Genomic_DNA"/>
</dbReference>
<dbReference type="GO" id="GO:0007264">
    <property type="term" value="P:small GTPase-mediated signal transduction"/>
    <property type="evidence" value="ECO:0007669"/>
    <property type="project" value="InterPro"/>
</dbReference>
<organism evidence="1 2">
    <name type="scientific">Schistosoma mattheei</name>
    <dbReference type="NCBI Taxonomy" id="31246"/>
    <lineage>
        <taxon>Eukaryota</taxon>
        <taxon>Metazoa</taxon>
        <taxon>Spiralia</taxon>
        <taxon>Lophotrochozoa</taxon>
        <taxon>Platyhelminthes</taxon>
        <taxon>Trematoda</taxon>
        <taxon>Digenea</taxon>
        <taxon>Strigeidida</taxon>
        <taxon>Schistosomatoidea</taxon>
        <taxon>Schistosomatidae</taxon>
        <taxon>Schistosoma</taxon>
    </lineage>
</organism>
<evidence type="ECO:0000313" key="1">
    <source>
        <dbReference type="EMBL" id="VDP78117.1"/>
    </source>
</evidence>
<dbReference type="Proteomes" id="UP000269396">
    <property type="component" value="Unassembled WGS sequence"/>
</dbReference>
<keyword evidence="2" id="KW-1185">Reference proteome</keyword>